<dbReference type="EMBL" id="LVYI01000010">
    <property type="protein sequence ID" value="OAP55625.1"/>
    <property type="molecule type" value="Genomic_DNA"/>
</dbReference>
<evidence type="ECO:0000256" key="1">
    <source>
        <dbReference type="SAM" id="MobiDB-lite"/>
    </source>
</evidence>
<feature type="region of interest" description="Disordered" evidence="1">
    <location>
        <begin position="21"/>
        <end position="41"/>
    </location>
</feature>
<feature type="compositionally biased region" description="Pro residues" evidence="1">
    <location>
        <begin position="245"/>
        <end position="254"/>
    </location>
</feature>
<sequence length="402" mass="43148">MAPQRPRQPPRRASERIAALEASRVTEPTPAPGQPTSEPLVEPEDILYRVKSHPGLHSRRYKVIPAATGLPPWEQLKEKDSAPTSVRFRAYVNDQVLARYWEADRSLLAKALVLDVRTLGRMRPAEKMTTLLLVAWFHDHTPGRPIEKSTTDGLMLSTSLDVISAECVVDVIRTKQGIVPLDAVWVVESSQQIPRTSASWLPTKVRIPKSRDRKGAIRLDTPTGTIVLKWRPPPTPASPVTSLPLPAPPLPSPAPENIAGSPSAVSAKPPASPPATAVAGVRSPSPKSERAASETAVSIPETLMEGIETRCPLPDPDTALPSIESPFPSPELAPSLSASPSEAQPPLPTVDPRVLQASWPADPTMPVQQSPSPPPTVPWLDAASSASLAWPVIQVGGHHARA</sequence>
<feature type="compositionally biased region" description="Low complexity" evidence="1">
    <location>
        <begin position="324"/>
        <end position="342"/>
    </location>
</feature>
<protein>
    <submittedName>
        <fullName evidence="2">Uncharacterized protein</fullName>
    </submittedName>
</protein>
<feature type="region of interest" description="Disordered" evidence="1">
    <location>
        <begin position="224"/>
        <end position="380"/>
    </location>
</feature>
<dbReference type="Proteomes" id="UP000078343">
    <property type="component" value="Unassembled WGS sequence"/>
</dbReference>
<name>A0A178Z9A8_9EURO</name>
<gene>
    <name evidence="2" type="ORF">AYL99_09777</name>
</gene>
<evidence type="ECO:0000313" key="2">
    <source>
        <dbReference type="EMBL" id="OAP55625.1"/>
    </source>
</evidence>
<dbReference type="GeneID" id="30013945"/>
<dbReference type="AlphaFoldDB" id="A0A178Z9A8"/>
<proteinExistence type="predicted"/>
<organism evidence="2 3">
    <name type="scientific">Fonsecaea erecta</name>
    <dbReference type="NCBI Taxonomy" id="1367422"/>
    <lineage>
        <taxon>Eukaryota</taxon>
        <taxon>Fungi</taxon>
        <taxon>Dikarya</taxon>
        <taxon>Ascomycota</taxon>
        <taxon>Pezizomycotina</taxon>
        <taxon>Eurotiomycetes</taxon>
        <taxon>Chaetothyriomycetidae</taxon>
        <taxon>Chaetothyriales</taxon>
        <taxon>Herpotrichiellaceae</taxon>
        <taxon>Fonsecaea</taxon>
    </lineage>
</organism>
<reference evidence="2 3" key="1">
    <citation type="submission" date="2016-04" db="EMBL/GenBank/DDBJ databases">
        <title>Draft genome of Fonsecaea erecta CBS 125763.</title>
        <authorList>
            <person name="Weiss V.A."/>
            <person name="Vicente V.A."/>
            <person name="Raittz R.T."/>
            <person name="Moreno L.F."/>
            <person name="De Souza E.M."/>
            <person name="Pedrosa F.O."/>
            <person name="Steffens M.B."/>
            <person name="Faoro H."/>
            <person name="Tadra-Sfeir M.Z."/>
            <person name="Najafzadeh M.J."/>
            <person name="Felipe M.S."/>
            <person name="Teixeira M."/>
            <person name="Sun J."/>
            <person name="Xi L."/>
            <person name="Gomes R."/>
            <person name="De Azevedo C.M."/>
            <person name="Salgado C.G."/>
            <person name="Da Silva M.B."/>
            <person name="Nascimento M.F."/>
            <person name="Queiroz-Telles F."/>
            <person name="Attili D.S."/>
            <person name="Gorbushina A."/>
        </authorList>
    </citation>
    <scope>NUCLEOTIDE SEQUENCE [LARGE SCALE GENOMIC DNA]</scope>
    <source>
        <strain evidence="2 3">CBS 125763</strain>
    </source>
</reference>
<accession>A0A178Z9A8</accession>
<keyword evidence="3" id="KW-1185">Reference proteome</keyword>
<dbReference type="RefSeq" id="XP_018688992.1">
    <property type="nucleotide sequence ID" value="XM_018841283.1"/>
</dbReference>
<comment type="caution">
    <text evidence="2">The sequence shown here is derived from an EMBL/GenBank/DDBJ whole genome shotgun (WGS) entry which is preliminary data.</text>
</comment>
<evidence type="ECO:0000313" key="3">
    <source>
        <dbReference type="Proteomes" id="UP000078343"/>
    </source>
</evidence>
<feature type="compositionally biased region" description="Low complexity" evidence="1">
    <location>
        <begin position="259"/>
        <end position="281"/>
    </location>
</feature>